<reference evidence="2 3" key="1">
    <citation type="submission" date="2017-12" db="EMBL/GenBank/DDBJ databases">
        <title>Integrating genomic resources of turbot (Scophthalmus maximus) in depth evaluation of genetic and physical mapping variation across individuals.</title>
        <authorList>
            <person name="Martinez P."/>
        </authorList>
    </citation>
    <scope>NUCLEOTIDE SEQUENCE [LARGE SCALE GENOMIC DNA]</scope>
</reference>
<evidence type="ECO:0000313" key="2">
    <source>
        <dbReference type="EMBL" id="AWP13809.1"/>
    </source>
</evidence>
<proteinExistence type="predicted"/>
<name>A0A2U9CDN4_SCOMX</name>
<evidence type="ECO:0000313" key="3">
    <source>
        <dbReference type="Proteomes" id="UP000246464"/>
    </source>
</evidence>
<dbReference type="Proteomes" id="UP000246464">
    <property type="component" value="Chromosome 15"/>
</dbReference>
<organism evidence="2 3">
    <name type="scientific">Scophthalmus maximus</name>
    <name type="common">Turbot</name>
    <name type="synonym">Psetta maxima</name>
    <dbReference type="NCBI Taxonomy" id="52904"/>
    <lineage>
        <taxon>Eukaryota</taxon>
        <taxon>Metazoa</taxon>
        <taxon>Chordata</taxon>
        <taxon>Craniata</taxon>
        <taxon>Vertebrata</taxon>
        <taxon>Euteleostomi</taxon>
        <taxon>Actinopterygii</taxon>
        <taxon>Neopterygii</taxon>
        <taxon>Teleostei</taxon>
        <taxon>Neoteleostei</taxon>
        <taxon>Acanthomorphata</taxon>
        <taxon>Carangaria</taxon>
        <taxon>Pleuronectiformes</taxon>
        <taxon>Pleuronectoidei</taxon>
        <taxon>Scophthalmidae</taxon>
        <taxon>Scophthalmus</taxon>
    </lineage>
</organism>
<accession>A0A2U9CDN4</accession>
<dbReference type="AlphaFoldDB" id="A0A2U9CDN4"/>
<dbReference type="EMBL" id="CP026257">
    <property type="protein sequence ID" value="AWP13809.1"/>
    <property type="molecule type" value="Genomic_DNA"/>
</dbReference>
<feature type="compositionally biased region" description="Basic and acidic residues" evidence="1">
    <location>
        <begin position="66"/>
        <end position="85"/>
    </location>
</feature>
<keyword evidence="3" id="KW-1185">Reference proteome</keyword>
<feature type="region of interest" description="Disordered" evidence="1">
    <location>
        <begin position="37"/>
        <end position="85"/>
    </location>
</feature>
<evidence type="ECO:0000256" key="1">
    <source>
        <dbReference type="SAM" id="MobiDB-lite"/>
    </source>
</evidence>
<protein>
    <submittedName>
        <fullName evidence="2">Uncharacterized protein</fullName>
    </submittedName>
</protein>
<sequence>MATEAKTRSSYVTPSELEMLLRACGEKIILRERSITAAAGEAPGHKESPYKTNRKQQGTEKPTQQIHKEQQSNKSPPETRVHEGRIMTFCKFEPVKAL</sequence>
<feature type="compositionally biased region" description="Polar residues" evidence="1">
    <location>
        <begin position="55"/>
        <end position="65"/>
    </location>
</feature>
<gene>
    <name evidence="2" type="ORF">SMAX5B_003307</name>
</gene>